<accession>V7CGN5</accession>
<name>V7CGN5_PHAVU</name>
<dbReference type="AlphaFoldDB" id="V7CGN5"/>
<dbReference type="Gramene" id="ESW28518">
    <property type="protein sequence ID" value="ESW28518"/>
    <property type="gene ID" value="PHAVU_003G293200g"/>
</dbReference>
<dbReference type="PRINTS" id="PR00682">
    <property type="entry name" value="IPNSYNTHASE"/>
</dbReference>
<dbReference type="SUPFAM" id="SSF51197">
    <property type="entry name" value="Clavaminate synthase-like"/>
    <property type="match status" value="1"/>
</dbReference>
<evidence type="ECO:0000256" key="2">
    <source>
        <dbReference type="ARBA" id="ARBA00022723"/>
    </source>
</evidence>
<evidence type="ECO:0000256" key="4">
    <source>
        <dbReference type="ARBA" id="ARBA00023004"/>
    </source>
</evidence>
<comment type="similarity">
    <text evidence="1 5">Belongs to the iron/ascorbate-dependent oxidoreductase family.</text>
</comment>
<proteinExistence type="inferred from homology"/>
<dbReference type="InterPro" id="IPR005123">
    <property type="entry name" value="Oxoglu/Fe-dep_dioxygenase_dom"/>
</dbReference>
<keyword evidence="8" id="KW-1185">Reference proteome</keyword>
<dbReference type="InterPro" id="IPR027443">
    <property type="entry name" value="IPNS-like_sf"/>
</dbReference>
<sequence length="264" mass="30284">MGEVDPAFIQEPQHRAKLYTIQAEEIPVIDLSSSDPSSIEGLVKEIGSACKEWGFFQVTNHGVPLTLRQSIEKASRMFFSQTLEEKRKVSRDESSPCGYYDTEHTKNVRDWKEVFDFQAKDPTFIPLNSDEHDHRISNWTNQSPQYPPNFRDIIVEYVEEMEKLSFKLMELIALSLGLEAKRFEEFFSKDQTSFIRLNHYPPCPYPELALGVGRHKDAGALTILAQDEVGGLQVKRKADQEWVRVKPTPDAYIINVGDIIQVSF</sequence>
<protein>
    <recommendedName>
        <fullName evidence="6">Fe2OG dioxygenase domain-containing protein</fullName>
    </recommendedName>
</protein>
<gene>
    <name evidence="7" type="ORF">PHAVU_003G293200g</name>
</gene>
<evidence type="ECO:0000256" key="3">
    <source>
        <dbReference type="ARBA" id="ARBA00023002"/>
    </source>
</evidence>
<dbReference type="Pfam" id="PF14226">
    <property type="entry name" value="DIOX_N"/>
    <property type="match status" value="1"/>
</dbReference>
<dbReference type="EMBL" id="CM002290">
    <property type="protein sequence ID" value="ESW28518.1"/>
    <property type="molecule type" value="Genomic_DNA"/>
</dbReference>
<dbReference type="Pfam" id="PF03171">
    <property type="entry name" value="2OG-FeII_Oxy"/>
    <property type="match status" value="1"/>
</dbReference>
<reference evidence="8" key="1">
    <citation type="journal article" date="2014" name="Nat. Genet.">
        <title>A reference genome for common bean and genome-wide analysis of dual domestications.</title>
        <authorList>
            <person name="Schmutz J."/>
            <person name="McClean P.E."/>
            <person name="Mamidi S."/>
            <person name="Wu G.A."/>
            <person name="Cannon S.B."/>
            <person name="Grimwood J."/>
            <person name="Jenkins J."/>
            <person name="Shu S."/>
            <person name="Song Q."/>
            <person name="Chavarro C."/>
            <person name="Torres-Torres M."/>
            <person name="Geffroy V."/>
            <person name="Moghaddam S.M."/>
            <person name="Gao D."/>
            <person name="Abernathy B."/>
            <person name="Barry K."/>
            <person name="Blair M."/>
            <person name="Brick M.A."/>
            <person name="Chovatia M."/>
            <person name="Gepts P."/>
            <person name="Goodstein D.M."/>
            <person name="Gonzales M."/>
            <person name="Hellsten U."/>
            <person name="Hyten D.L."/>
            <person name="Jia G."/>
            <person name="Kelly J.D."/>
            <person name="Kudrna D."/>
            <person name="Lee R."/>
            <person name="Richard M.M."/>
            <person name="Miklas P.N."/>
            <person name="Osorno J.M."/>
            <person name="Rodrigues J."/>
            <person name="Thareau V."/>
            <person name="Urrea C.A."/>
            <person name="Wang M."/>
            <person name="Yu Y."/>
            <person name="Zhang M."/>
            <person name="Wing R.A."/>
            <person name="Cregan P.B."/>
            <person name="Rokhsar D.S."/>
            <person name="Jackson S.A."/>
        </authorList>
    </citation>
    <scope>NUCLEOTIDE SEQUENCE [LARGE SCALE GENOMIC DNA]</scope>
    <source>
        <strain evidence="8">cv. G19833</strain>
    </source>
</reference>
<organism evidence="7 8">
    <name type="scientific">Phaseolus vulgaris</name>
    <name type="common">Kidney bean</name>
    <name type="synonym">French bean</name>
    <dbReference type="NCBI Taxonomy" id="3885"/>
    <lineage>
        <taxon>Eukaryota</taxon>
        <taxon>Viridiplantae</taxon>
        <taxon>Streptophyta</taxon>
        <taxon>Embryophyta</taxon>
        <taxon>Tracheophyta</taxon>
        <taxon>Spermatophyta</taxon>
        <taxon>Magnoliopsida</taxon>
        <taxon>eudicotyledons</taxon>
        <taxon>Gunneridae</taxon>
        <taxon>Pentapetalae</taxon>
        <taxon>rosids</taxon>
        <taxon>fabids</taxon>
        <taxon>Fabales</taxon>
        <taxon>Fabaceae</taxon>
        <taxon>Papilionoideae</taxon>
        <taxon>50 kb inversion clade</taxon>
        <taxon>NPAAA clade</taxon>
        <taxon>indigoferoid/millettioid clade</taxon>
        <taxon>Phaseoleae</taxon>
        <taxon>Phaseolus</taxon>
    </lineage>
</organism>
<keyword evidence="3 5" id="KW-0560">Oxidoreductase</keyword>
<evidence type="ECO:0000313" key="8">
    <source>
        <dbReference type="Proteomes" id="UP000000226"/>
    </source>
</evidence>
<dbReference type="PANTHER" id="PTHR10209:SF885">
    <property type="entry name" value="2OG-FE(II) OXYGENASE FAMILY, PUTATIVE (AFU_ORTHOLOGUE AFUA_2G00750)-RELATED"/>
    <property type="match status" value="1"/>
</dbReference>
<evidence type="ECO:0000313" key="7">
    <source>
        <dbReference type="EMBL" id="ESW28518.1"/>
    </source>
</evidence>
<dbReference type="PANTHER" id="PTHR10209">
    <property type="entry name" value="OXIDOREDUCTASE, 2OG-FE II OXYGENASE FAMILY PROTEIN"/>
    <property type="match status" value="1"/>
</dbReference>
<feature type="domain" description="Fe2OG dioxygenase" evidence="6">
    <location>
        <begin position="191"/>
        <end position="264"/>
    </location>
</feature>
<keyword evidence="4 5" id="KW-0408">Iron</keyword>
<dbReference type="SMR" id="V7CGN5"/>
<evidence type="ECO:0000259" key="6">
    <source>
        <dbReference type="PROSITE" id="PS51471"/>
    </source>
</evidence>
<evidence type="ECO:0000256" key="1">
    <source>
        <dbReference type="ARBA" id="ARBA00008056"/>
    </source>
</evidence>
<dbReference type="OrthoDB" id="288590at2759"/>
<dbReference type="FunFam" id="2.60.120.330:FF:000012">
    <property type="entry name" value="Gibberellin 20 oxidase 1"/>
    <property type="match status" value="1"/>
</dbReference>
<dbReference type="GO" id="GO:0051213">
    <property type="term" value="F:dioxygenase activity"/>
    <property type="evidence" value="ECO:0007669"/>
    <property type="project" value="UniProtKB-ARBA"/>
</dbReference>
<evidence type="ECO:0000256" key="5">
    <source>
        <dbReference type="RuleBase" id="RU003682"/>
    </source>
</evidence>
<dbReference type="InterPro" id="IPR026992">
    <property type="entry name" value="DIOX_N"/>
</dbReference>
<keyword evidence="2 5" id="KW-0479">Metal-binding</keyword>
<dbReference type="GO" id="GO:0046872">
    <property type="term" value="F:metal ion binding"/>
    <property type="evidence" value="ECO:0007669"/>
    <property type="project" value="UniProtKB-KW"/>
</dbReference>
<dbReference type="InterPro" id="IPR044861">
    <property type="entry name" value="IPNS-like_FE2OG_OXY"/>
</dbReference>
<dbReference type="Gene3D" id="2.60.120.330">
    <property type="entry name" value="B-lactam Antibiotic, Isopenicillin N Synthase, Chain"/>
    <property type="match status" value="1"/>
</dbReference>
<dbReference type="PROSITE" id="PS51471">
    <property type="entry name" value="FE2OG_OXY"/>
    <property type="match status" value="1"/>
</dbReference>
<dbReference type="Proteomes" id="UP000000226">
    <property type="component" value="Chromosome 3"/>
</dbReference>